<dbReference type="InterPro" id="IPR005177">
    <property type="entry name" value="Kinase-pyrophosphorylase"/>
</dbReference>
<dbReference type="GO" id="GO:0043531">
    <property type="term" value="F:ADP binding"/>
    <property type="evidence" value="ECO:0007669"/>
    <property type="project" value="UniProtKB-UniRule"/>
</dbReference>
<dbReference type="PANTHER" id="PTHR31756:SF3">
    <property type="entry name" value="PYRUVATE, PHOSPHATE DIKINASE REGULATORY PROTEIN 1, CHLOROPLASTIC"/>
    <property type="match status" value="1"/>
</dbReference>
<reference evidence="6 7" key="1">
    <citation type="submission" date="2018-10" db="EMBL/GenBank/DDBJ databases">
        <title>Genomic Encyclopedia of Type Strains, Phase IV (KMG-IV): sequencing the most valuable type-strain genomes for metagenomic binning, comparative biology and taxonomic classification.</title>
        <authorList>
            <person name="Goeker M."/>
        </authorList>
    </citation>
    <scope>NUCLEOTIDE SEQUENCE [LARGE SCALE GENOMIC DNA]</scope>
    <source>
        <strain evidence="6 7">DSM 12769</strain>
    </source>
</reference>
<keyword evidence="2 5" id="KW-0808">Transferase</keyword>
<dbReference type="InterPro" id="IPR026530">
    <property type="entry name" value="PSRP"/>
</dbReference>
<comment type="similarity">
    <text evidence="5">Belongs to the pyruvate, phosphate/water dikinase regulatory protein family. PSRP subfamily.</text>
</comment>
<gene>
    <name evidence="6" type="ORF">DFR31_0659</name>
</gene>
<keyword evidence="4 5" id="KW-0418">Kinase</keyword>
<accession>A0A498C5Z5</accession>
<evidence type="ECO:0000256" key="4">
    <source>
        <dbReference type="ARBA" id="ARBA00022777"/>
    </source>
</evidence>
<feature type="binding site" evidence="5">
    <location>
        <begin position="154"/>
        <end position="161"/>
    </location>
    <ligand>
        <name>ADP</name>
        <dbReference type="ChEBI" id="CHEBI:456216"/>
    </ligand>
</feature>
<comment type="catalytic activity">
    <reaction evidence="5">
        <text>[pyruvate, water dikinase]-phosphate + phosphate + H(+) = [pyruvate, water dikinase] + diphosphate</text>
        <dbReference type="Rhea" id="RHEA:48580"/>
        <dbReference type="Rhea" id="RHEA-COMP:11425"/>
        <dbReference type="Rhea" id="RHEA-COMP:11426"/>
        <dbReference type="ChEBI" id="CHEBI:15378"/>
        <dbReference type="ChEBI" id="CHEBI:33019"/>
        <dbReference type="ChEBI" id="CHEBI:43176"/>
        <dbReference type="ChEBI" id="CHEBI:43474"/>
        <dbReference type="ChEBI" id="CHEBI:68546"/>
        <dbReference type="EC" id="2.7.4.28"/>
    </reaction>
</comment>
<evidence type="ECO:0000313" key="6">
    <source>
        <dbReference type="EMBL" id="RLK50753.1"/>
    </source>
</evidence>
<dbReference type="NCBIfam" id="NF003742">
    <property type="entry name" value="PRK05339.1"/>
    <property type="match status" value="1"/>
</dbReference>
<keyword evidence="7" id="KW-1185">Reference proteome</keyword>
<dbReference type="Pfam" id="PF03618">
    <property type="entry name" value="Kinase-PPPase"/>
    <property type="match status" value="1"/>
</dbReference>
<comment type="function">
    <text evidence="5">Bifunctional serine/threonine kinase and phosphorylase involved in the regulation of the phosphoenolpyruvate synthase (PEPS) by catalyzing its phosphorylation/dephosphorylation.</text>
</comment>
<sequence length="274" mass="30923">MTEARRTVYFVSDRTGITAETLGHSLLTQFTLDFEQRTIPFVDSEEKANQVVEQIAAAGQRSGLRPIVFSTVVDAHVRRVMQTTDAVLFDFFDTFIAPLEQELHMPSSHVIGRSHGVVDNNMYDVRIDAMNYALSHDDGAVTNHYSRADVILTAVSRSGKTPTCIYLALQYGIYAANYPLTQDDLTRGKLPRKLVEHKRKLYGLTINVDRLQKIRSGRLPNSDYASLRQCSYEVARAEALFKGEGISFVNTTTMSIEEIATKIIHEAKLERRLY</sequence>
<dbReference type="HAMAP" id="MF_01062">
    <property type="entry name" value="PSRP"/>
    <property type="match status" value="1"/>
</dbReference>
<protein>
    <recommendedName>
        <fullName evidence="5">Putative phosphoenolpyruvate synthase regulatory protein</fullName>
        <shortName evidence="5">PEP synthase regulatory protein</shortName>
        <shortName evidence="5">PSRP</shortName>
        <ecNumber evidence="5">2.7.11.33</ecNumber>
        <ecNumber evidence="5">2.7.4.28</ecNumber>
    </recommendedName>
    <alternativeName>
        <fullName evidence="5">Pyruvate, water dikinase regulatory protein</fullName>
    </alternativeName>
</protein>
<evidence type="ECO:0000313" key="7">
    <source>
        <dbReference type="Proteomes" id="UP000275461"/>
    </source>
</evidence>
<dbReference type="AlphaFoldDB" id="A0A498C5Z5"/>
<evidence type="ECO:0000256" key="3">
    <source>
        <dbReference type="ARBA" id="ARBA00022741"/>
    </source>
</evidence>
<comment type="catalytic activity">
    <reaction evidence="5">
        <text>[pyruvate, water dikinase] + ADP = [pyruvate, water dikinase]-phosphate + AMP + H(+)</text>
        <dbReference type="Rhea" id="RHEA:46020"/>
        <dbReference type="Rhea" id="RHEA-COMP:11425"/>
        <dbReference type="Rhea" id="RHEA-COMP:11426"/>
        <dbReference type="ChEBI" id="CHEBI:15378"/>
        <dbReference type="ChEBI" id="CHEBI:43176"/>
        <dbReference type="ChEBI" id="CHEBI:68546"/>
        <dbReference type="ChEBI" id="CHEBI:456215"/>
        <dbReference type="ChEBI" id="CHEBI:456216"/>
        <dbReference type="EC" id="2.7.11.33"/>
    </reaction>
</comment>
<dbReference type="EMBL" id="RCDA01000001">
    <property type="protein sequence ID" value="RLK50753.1"/>
    <property type="molecule type" value="Genomic_DNA"/>
</dbReference>
<keyword evidence="1 5" id="KW-0723">Serine/threonine-protein kinase</keyword>
<dbReference type="GO" id="GO:0016776">
    <property type="term" value="F:phosphotransferase activity, phosphate group as acceptor"/>
    <property type="evidence" value="ECO:0007669"/>
    <property type="project" value="UniProtKB-UniRule"/>
</dbReference>
<dbReference type="GO" id="GO:0004674">
    <property type="term" value="F:protein serine/threonine kinase activity"/>
    <property type="evidence" value="ECO:0007669"/>
    <property type="project" value="UniProtKB-UniRule"/>
</dbReference>
<dbReference type="GO" id="GO:0005524">
    <property type="term" value="F:ATP binding"/>
    <property type="evidence" value="ECO:0007669"/>
    <property type="project" value="InterPro"/>
</dbReference>
<evidence type="ECO:0000256" key="2">
    <source>
        <dbReference type="ARBA" id="ARBA00022679"/>
    </source>
</evidence>
<evidence type="ECO:0000256" key="5">
    <source>
        <dbReference type="HAMAP-Rule" id="MF_01062"/>
    </source>
</evidence>
<dbReference type="EC" id="2.7.11.33" evidence="5"/>
<dbReference type="OrthoDB" id="9782201at2"/>
<comment type="caution">
    <text evidence="6">The sequence shown here is derived from an EMBL/GenBank/DDBJ whole genome shotgun (WGS) entry which is preliminary data.</text>
</comment>
<keyword evidence="3 5" id="KW-0547">Nucleotide-binding</keyword>
<name>A0A498C5Z5_9GAMM</name>
<dbReference type="RefSeq" id="WP_121441214.1">
    <property type="nucleotide sequence ID" value="NZ_RCDA01000001.1"/>
</dbReference>
<dbReference type="PANTHER" id="PTHR31756">
    <property type="entry name" value="PYRUVATE, PHOSPHATE DIKINASE REGULATORY PROTEIN 1, CHLOROPLASTIC"/>
    <property type="match status" value="1"/>
</dbReference>
<organism evidence="6 7">
    <name type="scientific">Alkalispirillum mobile</name>
    <dbReference type="NCBI Taxonomy" id="85925"/>
    <lineage>
        <taxon>Bacteria</taxon>
        <taxon>Pseudomonadati</taxon>
        <taxon>Pseudomonadota</taxon>
        <taxon>Gammaproteobacteria</taxon>
        <taxon>Chromatiales</taxon>
        <taxon>Ectothiorhodospiraceae</taxon>
        <taxon>Alkalispirillum</taxon>
    </lineage>
</organism>
<proteinExistence type="inferred from homology"/>
<evidence type="ECO:0000256" key="1">
    <source>
        <dbReference type="ARBA" id="ARBA00022527"/>
    </source>
</evidence>
<dbReference type="Proteomes" id="UP000275461">
    <property type="component" value="Unassembled WGS sequence"/>
</dbReference>
<dbReference type="EC" id="2.7.4.28" evidence="5"/>